<dbReference type="OrthoDB" id="1080189at2"/>
<comment type="caution">
    <text evidence="1">The sequence shown here is derived from an EMBL/GenBank/DDBJ whole genome shotgun (WGS) entry which is preliminary data.</text>
</comment>
<reference evidence="2" key="1">
    <citation type="submission" date="2016-01" db="EMBL/GenBank/DDBJ databases">
        <authorList>
            <person name="Mitreva M."/>
            <person name="Pepin K.H."/>
            <person name="Mihindukulasuriya K.A."/>
            <person name="Fulton R."/>
            <person name="Fronick C."/>
            <person name="O'Laughlin M."/>
            <person name="Miner T."/>
            <person name="Herter B."/>
            <person name="Rosa B.A."/>
            <person name="Cordes M."/>
            <person name="Tomlinson C."/>
            <person name="Wollam A."/>
            <person name="Palsikar V.B."/>
            <person name="Mardis E.R."/>
            <person name="Wilson R.K."/>
        </authorList>
    </citation>
    <scope>NUCLEOTIDE SEQUENCE [LARGE SCALE GENOMIC DNA]</scope>
    <source>
        <strain evidence="2">KA00274</strain>
    </source>
</reference>
<dbReference type="Proteomes" id="UP000070080">
    <property type="component" value="Unassembled WGS sequence"/>
</dbReference>
<dbReference type="AlphaFoldDB" id="A0A133Y9T1"/>
<dbReference type="EMBL" id="LSCV01000035">
    <property type="protein sequence ID" value="KXB39905.1"/>
    <property type="molecule type" value="Genomic_DNA"/>
</dbReference>
<gene>
    <name evidence="1" type="ORF">HMPREF1872_01081</name>
</gene>
<sequence length="65" mass="7499">MRANPILLQKKYARVIELFAKQNGLSLEKALFIFYHSVLYQLMSKGVSDMHCMSDAYLASELKDE</sequence>
<name>A0A133Y9T1_9FIRM</name>
<dbReference type="STRING" id="1497955.HMPREF1872_01081"/>
<keyword evidence="2" id="KW-1185">Reference proteome</keyword>
<dbReference type="PATRIC" id="fig|1497955.3.peg.1051"/>
<evidence type="ECO:0000313" key="2">
    <source>
        <dbReference type="Proteomes" id="UP000070080"/>
    </source>
</evidence>
<evidence type="ECO:0008006" key="3">
    <source>
        <dbReference type="Google" id="ProtNLM"/>
    </source>
</evidence>
<proteinExistence type="predicted"/>
<evidence type="ECO:0000313" key="1">
    <source>
        <dbReference type="EMBL" id="KXB39905.1"/>
    </source>
</evidence>
<protein>
    <recommendedName>
        <fullName evidence="3">DUF3791 domain-containing protein</fullName>
    </recommendedName>
</protein>
<dbReference type="RefSeq" id="WP_066714557.1">
    <property type="nucleotide sequence ID" value="NZ_JARFNM010000001.1"/>
</dbReference>
<organism evidence="1 2">
    <name type="scientific">Amygdalobacter nucleatus</name>
    <dbReference type="NCBI Taxonomy" id="3029274"/>
    <lineage>
        <taxon>Bacteria</taxon>
        <taxon>Bacillati</taxon>
        <taxon>Bacillota</taxon>
        <taxon>Clostridia</taxon>
        <taxon>Eubacteriales</taxon>
        <taxon>Oscillospiraceae</taxon>
        <taxon>Amygdalobacter</taxon>
    </lineage>
</organism>
<accession>A0A133Y9T1</accession>